<dbReference type="VEuPathDB" id="FungiDB:BTJ68_08330"/>
<reference evidence="9 10" key="1">
    <citation type="submission" date="2017-01" db="EMBL/GenBank/DDBJ databases">
        <title>The recent genome duplication of the halophilic yeast Hortaea werneckii: insights from long-read sequencing.</title>
        <authorList>
            <person name="Sinha S."/>
            <person name="Flibotte S."/>
            <person name="Neira M."/>
            <person name="Lenassi M."/>
            <person name="Gostincar C."/>
            <person name="Stajich J.E."/>
            <person name="Nislow C.E."/>
        </authorList>
    </citation>
    <scope>NUCLEOTIDE SEQUENCE [LARGE SCALE GENOMIC DNA]</scope>
    <source>
        <strain evidence="9 10">EXF-2000</strain>
    </source>
</reference>
<comment type="subcellular location">
    <subcellularLocation>
        <location evidence="1">Membrane</location>
        <topology evidence="1">Multi-pass membrane protein</topology>
    </subcellularLocation>
</comment>
<keyword evidence="10" id="KW-1185">Reference proteome</keyword>
<feature type="region of interest" description="Disordered" evidence="6">
    <location>
        <begin position="319"/>
        <end position="338"/>
    </location>
</feature>
<dbReference type="AlphaFoldDB" id="A0A1Z5T911"/>
<comment type="similarity">
    <text evidence="5">Belongs to the SAT4 family.</text>
</comment>
<name>A0A1Z5T911_HORWE</name>
<evidence type="ECO:0000256" key="4">
    <source>
        <dbReference type="ARBA" id="ARBA00023136"/>
    </source>
</evidence>
<keyword evidence="2 7" id="KW-0812">Transmembrane</keyword>
<dbReference type="PANTHER" id="PTHR33048">
    <property type="entry name" value="PTH11-LIKE INTEGRAL MEMBRANE PROTEIN (AFU_ORTHOLOGUE AFUA_5G11245)"/>
    <property type="match status" value="1"/>
</dbReference>
<dbReference type="PANTHER" id="PTHR33048:SF155">
    <property type="entry name" value="INTEGRAL MEMBRANE PROTEIN"/>
    <property type="match status" value="1"/>
</dbReference>
<comment type="caution">
    <text evidence="9">The sequence shown here is derived from an EMBL/GenBank/DDBJ whole genome shotgun (WGS) entry which is preliminary data.</text>
</comment>
<dbReference type="EMBL" id="MUNK01000092">
    <property type="protein sequence ID" value="OTA32519.1"/>
    <property type="molecule type" value="Genomic_DNA"/>
</dbReference>
<evidence type="ECO:0000259" key="8">
    <source>
        <dbReference type="Pfam" id="PF20684"/>
    </source>
</evidence>
<feature type="transmembrane region" description="Helical" evidence="7">
    <location>
        <begin position="55"/>
        <end position="76"/>
    </location>
</feature>
<evidence type="ECO:0000256" key="6">
    <source>
        <dbReference type="SAM" id="MobiDB-lite"/>
    </source>
</evidence>
<feature type="transmembrane region" description="Helical" evidence="7">
    <location>
        <begin position="253"/>
        <end position="273"/>
    </location>
</feature>
<accession>A0A1Z5T911</accession>
<keyword evidence="4 7" id="KW-0472">Membrane</keyword>
<dbReference type="InterPro" id="IPR049326">
    <property type="entry name" value="Rhodopsin_dom_fungi"/>
</dbReference>
<evidence type="ECO:0000256" key="1">
    <source>
        <dbReference type="ARBA" id="ARBA00004141"/>
    </source>
</evidence>
<feature type="transmembrane region" description="Helical" evidence="7">
    <location>
        <begin position="176"/>
        <end position="203"/>
    </location>
</feature>
<sequence length="372" mass="39937">MAGASVASAQGNGGGVDRSHAILAIMASLNAITMVFVAARLFVRMKLLRNAGLDDYLIVAAMICSFVNLGISTAAIKSGSGRHFDTLSLEEKSGVIKYTIASFCPGILSFGIPKLAVVALLTKLTEPSRQHRTILWLSSIATLLLLFGCVIILYAQCTPSRSQWDFSVQGSCWSPWVLVNYAIVAGAVSAFMDLYLAVYPATVLAKLQMSIKKKLAFSMALGIGAVGGIVAAYKCTRLPGLAEEDFSWTTSELVIWTCAEGCAIIIAACIPIMQPLIKMVFGISTPSHTPYRSRYNTPDIQLSSDLSKLNNGRYRANISARRPTESGSQESILGEDKRRITSPTRVGNVFSHGEIKRVDEVTVTSKSAAADP</sequence>
<dbReference type="STRING" id="1157616.A0A1Z5T911"/>
<dbReference type="OrthoDB" id="5331848at2759"/>
<dbReference type="Pfam" id="PF20684">
    <property type="entry name" value="Fung_rhodopsin"/>
    <property type="match status" value="1"/>
</dbReference>
<organism evidence="9 10">
    <name type="scientific">Hortaea werneckii EXF-2000</name>
    <dbReference type="NCBI Taxonomy" id="1157616"/>
    <lineage>
        <taxon>Eukaryota</taxon>
        <taxon>Fungi</taxon>
        <taxon>Dikarya</taxon>
        <taxon>Ascomycota</taxon>
        <taxon>Pezizomycotina</taxon>
        <taxon>Dothideomycetes</taxon>
        <taxon>Dothideomycetidae</taxon>
        <taxon>Mycosphaerellales</taxon>
        <taxon>Teratosphaeriaceae</taxon>
        <taxon>Hortaea</taxon>
    </lineage>
</organism>
<evidence type="ECO:0000256" key="5">
    <source>
        <dbReference type="ARBA" id="ARBA00038359"/>
    </source>
</evidence>
<feature type="transmembrane region" description="Helical" evidence="7">
    <location>
        <begin position="215"/>
        <end position="233"/>
    </location>
</feature>
<feature type="transmembrane region" description="Helical" evidence="7">
    <location>
        <begin position="96"/>
        <end position="122"/>
    </location>
</feature>
<keyword evidence="3 7" id="KW-1133">Transmembrane helix</keyword>
<evidence type="ECO:0000313" key="9">
    <source>
        <dbReference type="EMBL" id="OTA32519.1"/>
    </source>
</evidence>
<dbReference type="InterPro" id="IPR052337">
    <property type="entry name" value="SAT4-like"/>
</dbReference>
<feature type="transmembrane region" description="Helical" evidence="7">
    <location>
        <begin position="20"/>
        <end position="43"/>
    </location>
</feature>
<feature type="domain" description="Rhodopsin" evidence="8">
    <location>
        <begin position="39"/>
        <end position="278"/>
    </location>
</feature>
<proteinExistence type="inferred from homology"/>
<dbReference type="GO" id="GO:0016020">
    <property type="term" value="C:membrane"/>
    <property type="evidence" value="ECO:0007669"/>
    <property type="project" value="UniProtKB-SubCell"/>
</dbReference>
<gene>
    <name evidence="9" type="ORF">BTJ68_08330</name>
</gene>
<evidence type="ECO:0000256" key="7">
    <source>
        <dbReference type="SAM" id="Phobius"/>
    </source>
</evidence>
<dbReference type="InParanoid" id="A0A1Z5T911"/>
<dbReference type="Proteomes" id="UP000194280">
    <property type="component" value="Unassembled WGS sequence"/>
</dbReference>
<evidence type="ECO:0000256" key="3">
    <source>
        <dbReference type="ARBA" id="ARBA00022989"/>
    </source>
</evidence>
<evidence type="ECO:0000256" key="2">
    <source>
        <dbReference type="ARBA" id="ARBA00022692"/>
    </source>
</evidence>
<feature type="transmembrane region" description="Helical" evidence="7">
    <location>
        <begin position="134"/>
        <end position="156"/>
    </location>
</feature>
<protein>
    <recommendedName>
        <fullName evidence="8">Rhodopsin domain-containing protein</fullName>
    </recommendedName>
</protein>
<evidence type="ECO:0000313" key="10">
    <source>
        <dbReference type="Proteomes" id="UP000194280"/>
    </source>
</evidence>